<gene>
    <name evidence="1" type="ORF">RRG08_009518</name>
</gene>
<dbReference type="AlphaFoldDB" id="A0AAE1E8I3"/>
<name>A0AAE1E8I3_9GAST</name>
<accession>A0AAE1E8I3</accession>
<protein>
    <submittedName>
        <fullName evidence="1">Uncharacterized protein</fullName>
    </submittedName>
</protein>
<dbReference type="Proteomes" id="UP001283361">
    <property type="component" value="Unassembled WGS sequence"/>
</dbReference>
<comment type="caution">
    <text evidence="1">The sequence shown here is derived from an EMBL/GenBank/DDBJ whole genome shotgun (WGS) entry which is preliminary data.</text>
</comment>
<reference evidence="1" key="1">
    <citation type="journal article" date="2023" name="G3 (Bethesda)">
        <title>A reference genome for the long-term kleptoplast-retaining sea slug Elysia crispata morphotype clarki.</title>
        <authorList>
            <person name="Eastman K.E."/>
            <person name="Pendleton A.L."/>
            <person name="Shaikh M.A."/>
            <person name="Suttiyut T."/>
            <person name="Ogas R."/>
            <person name="Tomko P."/>
            <person name="Gavelis G."/>
            <person name="Widhalm J.R."/>
            <person name="Wisecaver J.H."/>
        </authorList>
    </citation>
    <scope>NUCLEOTIDE SEQUENCE</scope>
    <source>
        <strain evidence="1">ECLA1</strain>
    </source>
</reference>
<dbReference type="EMBL" id="JAWDGP010000708">
    <property type="protein sequence ID" value="KAK3798196.1"/>
    <property type="molecule type" value="Genomic_DNA"/>
</dbReference>
<keyword evidence="2" id="KW-1185">Reference proteome</keyword>
<proteinExistence type="predicted"/>
<evidence type="ECO:0000313" key="2">
    <source>
        <dbReference type="Proteomes" id="UP001283361"/>
    </source>
</evidence>
<organism evidence="1 2">
    <name type="scientific">Elysia crispata</name>
    <name type="common">lettuce slug</name>
    <dbReference type="NCBI Taxonomy" id="231223"/>
    <lineage>
        <taxon>Eukaryota</taxon>
        <taxon>Metazoa</taxon>
        <taxon>Spiralia</taxon>
        <taxon>Lophotrochozoa</taxon>
        <taxon>Mollusca</taxon>
        <taxon>Gastropoda</taxon>
        <taxon>Heterobranchia</taxon>
        <taxon>Euthyneura</taxon>
        <taxon>Panpulmonata</taxon>
        <taxon>Sacoglossa</taxon>
        <taxon>Placobranchoidea</taxon>
        <taxon>Plakobranchidae</taxon>
        <taxon>Elysia</taxon>
    </lineage>
</organism>
<sequence>MNKQCLGTRNTPKITPYTVKIWGKAVVPVDRKLVQQTSHADPVCCISLLRMLVNRPSDRCCPSRNRGNSLSHVASASMQKLMTFNGARAAQTVTDQFDWLRRWAFCGVNHCPSSNRGLVAPAAIIFRLFSTGAGCHRLRYAVLDTANVSGNNV</sequence>
<evidence type="ECO:0000313" key="1">
    <source>
        <dbReference type="EMBL" id="KAK3798196.1"/>
    </source>
</evidence>